<dbReference type="RefSeq" id="WP_090662469.1">
    <property type="nucleotide sequence ID" value="NZ_FOXQ01000015.1"/>
</dbReference>
<name>A0A1I5Z0A3_9BACT</name>
<comment type="cofactor">
    <cofactor evidence="1">
        <name>Mg(2+)</name>
        <dbReference type="ChEBI" id="CHEBI:18420"/>
    </cofactor>
</comment>
<sequence length="309" mass="35163">MKNRFYSIITLILLCLNVNAQQTIQEKLGYSKDAKLLILHADDLGLSHSEDSASIYLLEKGLISSGSIITPAPWFSEMAAYAAQHPNADLGIHLTLTSEWQYYKWGAVAGNDKTKSLLNANGYFYNDLDSLGKLARLAEVETELRAQIEKAIHSGIRPSHLDSHMGSCFFNKDFLKIYLKLAREYKLPCLLNTAAFKMVYQVDISDLITDKDVLTDNVYMAFPANRLQGMDAYYTQILNNLHAGLNCILFHAAYDDDEMKAITMNHPDYGAAWRQEDFNFFSSEMCRRLLAKNNIHLITWREIKDKLMP</sequence>
<evidence type="ECO:0008006" key="9">
    <source>
        <dbReference type="Google" id="ProtNLM"/>
    </source>
</evidence>
<protein>
    <recommendedName>
        <fullName evidence="9">YdjC-like protein</fullName>
    </recommendedName>
</protein>
<evidence type="ECO:0000313" key="8">
    <source>
        <dbReference type="Proteomes" id="UP000199031"/>
    </source>
</evidence>
<evidence type="ECO:0000256" key="3">
    <source>
        <dbReference type="ARBA" id="ARBA00022801"/>
    </source>
</evidence>
<gene>
    <name evidence="7" type="ORF">SAMN05444277_11549</name>
</gene>
<dbReference type="PANTHER" id="PTHR31609">
    <property type="entry name" value="YDJC DEACETYLASE FAMILY MEMBER"/>
    <property type="match status" value="1"/>
</dbReference>
<keyword evidence="2" id="KW-0479">Metal-binding</keyword>
<dbReference type="GO" id="GO:0005975">
    <property type="term" value="P:carbohydrate metabolic process"/>
    <property type="evidence" value="ECO:0007669"/>
    <property type="project" value="InterPro"/>
</dbReference>
<dbReference type="SUPFAM" id="SSF88713">
    <property type="entry name" value="Glycoside hydrolase/deacetylase"/>
    <property type="match status" value="1"/>
</dbReference>
<dbReference type="Pfam" id="PF04794">
    <property type="entry name" value="YdjC"/>
    <property type="match status" value="1"/>
</dbReference>
<dbReference type="PANTHER" id="PTHR31609:SF1">
    <property type="entry name" value="CARBOHYDRATE DEACETYLASE"/>
    <property type="match status" value="1"/>
</dbReference>
<dbReference type="CDD" id="cd10802">
    <property type="entry name" value="YdjC_TTHB029_like"/>
    <property type="match status" value="1"/>
</dbReference>
<organism evidence="7 8">
    <name type="scientific">Parafilimonas terrae</name>
    <dbReference type="NCBI Taxonomy" id="1465490"/>
    <lineage>
        <taxon>Bacteria</taxon>
        <taxon>Pseudomonadati</taxon>
        <taxon>Bacteroidota</taxon>
        <taxon>Chitinophagia</taxon>
        <taxon>Chitinophagales</taxon>
        <taxon>Chitinophagaceae</taxon>
        <taxon>Parafilimonas</taxon>
    </lineage>
</organism>
<evidence type="ECO:0000256" key="5">
    <source>
        <dbReference type="ARBA" id="ARBA00023277"/>
    </source>
</evidence>
<dbReference type="Proteomes" id="UP000199031">
    <property type="component" value="Unassembled WGS sequence"/>
</dbReference>
<keyword evidence="5" id="KW-0119">Carbohydrate metabolism</keyword>
<dbReference type="STRING" id="1465490.SAMN05444277_11549"/>
<keyword evidence="4" id="KW-0460">Magnesium</keyword>
<dbReference type="InterPro" id="IPR011330">
    <property type="entry name" value="Glyco_hydro/deAcase_b/a-brl"/>
</dbReference>
<dbReference type="AlphaFoldDB" id="A0A1I5Z0A3"/>
<keyword evidence="3" id="KW-0378">Hydrolase</keyword>
<evidence type="ECO:0000256" key="6">
    <source>
        <dbReference type="SAM" id="SignalP"/>
    </source>
</evidence>
<dbReference type="GO" id="GO:0019213">
    <property type="term" value="F:deacetylase activity"/>
    <property type="evidence" value="ECO:0007669"/>
    <property type="project" value="TreeGrafter"/>
</dbReference>
<dbReference type="EMBL" id="FOXQ01000015">
    <property type="protein sequence ID" value="SFQ49934.1"/>
    <property type="molecule type" value="Genomic_DNA"/>
</dbReference>
<evidence type="ECO:0000256" key="2">
    <source>
        <dbReference type="ARBA" id="ARBA00022723"/>
    </source>
</evidence>
<reference evidence="7 8" key="1">
    <citation type="submission" date="2016-10" db="EMBL/GenBank/DDBJ databases">
        <authorList>
            <person name="de Groot N.N."/>
        </authorList>
    </citation>
    <scope>NUCLEOTIDE SEQUENCE [LARGE SCALE GENOMIC DNA]</scope>
    <source>
        <strain evidence="7 8">DSM 28286</strain>
    </source>
</reference>
<dbReference type="GO" id="GO:0046872">
    <property type="term" value="F:metal ion binding"/>
    <property type="evidence" value="ECO:0007669"/>
    <property type="project" value="UniProtKB-KW"/>
</dbReference>
<dbReference type="OrthoDB" id="9774177at2"/>
<proteinExistence type="predicted"/>
<dbReference type="Gene3D" id="3.20.20.370">
    <property type="entry name" value="Glycoside hydrolase/deacetylase"/>
    <property type="match status" value="1"/>
</dbReference>
<evidence type="ECO:0000256" key="4">
    <source>
        <dbReference type="ARBA" id="ARBA00022842"/>
    </source>
</evidence>
<keyword evidence="6" id="KW-0732">Signal</keyword>
<evidence type="ECO:0000313" key="7">
    <source>
        <dbReference type="EMBL" id="SFQ49934.1"/>
    </source>
</evidence>
<dbReference type="InterPro" id="IPR006879">
    <property type="entry name" value="YdjC-like"/>
</dbReference>
<dbReference type="GO" id="GO:0016787">
    <property type="term" value="F:hydrolase activity"/>
    <property type="evidence" value="ECO:0007669"/>
    <property type="project" value="UniProtKB-KW"/>
</dbReference>
<feature type="signal peptide" evidence="6">
    <location>
        <begin position="1"/>
        <end position="20"/>
    </location>
</feature>
<accession>A0A1I5Z0A3</accession>
<keyword evidence="8" id="KW-1185">Reference proteome</keyword>
<feature type="chain" id="PRO_5011533296" description="YdjC-like protein" evidence="6">
    <location>
        <begin position="21"/>
        <end position="309"/>
    </location>
</feature>
<evidence type="ECO:0000256" key="1">
    <source>
        <dbReference type="ARBA" id="ARBA00001946"/>
    </source>
</evidence>